<dbReference type="Ensembl" id="ENSSGRT00000061998.1">
    <property type="protein sequence ID" value="ENSSGRP00000058092.1"/>
    <property type="gene ID" value="ENSSGRG00000030298.1"/>
</dbReference>
<dbReference type="GO" id="GO:0005737">
    <property type="term" value="C:cytoplasm"/>
    <property type="evidence" value="ECO:0007669"/>
    <property type="project" value="TreeGrafter"/>
</dbReference>
<dbReference type="GO" id="GO:0016491">
    <property type="term" value="F:oxidoreductase activity"/>
    <property type="evidence" value="ECO:0007669"/>
    <property type="project" value="TreeGrafter"/>
</dbReference>
<evidence type="ECO:0000313" key="2">
    <source>
        <dbReference type="Proteomes" id="UP000472262"/>
    </source>
</evidence>
<gene>
    <name evidence="1" type="primary">LOC107602718</name>
</gene>
<dbReference type="CDD" id="cd05325">
    <property type="entry name" value="carb_red_sniffer_like_SDR_c"/>
    <property type="match status" value="1"/>
</dbReference>
<reference evidence="1" key="1">
    <citation type="submission" date="2025-08" db="UniProtKB">
        <authorList>
            <consortium name="Ensembl"/>
        </authorList>
    </citation>
    <scope>IDENTIFICATION</scope>
</reference>
<organism evidence="1 2">
    <name type="scientific">Sinocyclocheilus grahami</name>
    <name type="common">Dianchi golden-line fish</name>
    <name type="synonym">Barbus grahami</name>
    <dbReference type="NCBI Taxonomy" id="75366"/>
    <lineage>
        <taxon>Eukaryota</taxon>
        <taxon>Metazoa</taxon>
        <taxon>Chordata</taxon>
        <taxon>Craniata</taxon>
        <taxon>Vertebrata</taxon>
        <taxon>Euteleostomi</taxon>
        <taxon>Actinopterygii</taxon>
        <taxon>Neopterygii</taxon>
        <taxon>Teleostei</taxon>
        <taxon>Ostariophysi</taxon>
        <taxon>Cypriniformes</taxon>
        <taxon>Cyprinidae</taxon>
        <taxon>Cyprininae</taxon>
        <taxon>Sinocyclocheilus</taxon>
    </lineage>
</organism>
<dbReference type="InterPro" id="IPR051468">
    <property type="entry name" value="Fungal_SecMetab_SDRs"/>
</dbReference>
<dbReference type="PRINTS" id="PR00081">
    <property type="entry name" value="GDHRDH"/>
</dbReference>
<dbReference type="InterPro" id="IPR036291">
    <property type="entry name" value="NAD(P)-bd_dom_sf"/>
</dbReference>
<dbReference type="Pfam" id="PF00106">
    <property type="entry name" value="adh_short"/>
    <property type="match status" value="1"/>
</dbReference>
<keyword evidence="2" id="KW-1185">Reference proteome</keyword>
<evidence type="ECO:0000313" key="1">
    <source>
        <dbReference type="Ensembl" id="ENSSGRP00000058092.1"/>
    </source>
</evidence>
<proteinExistence type="predicted"/>
<reference evidence="1" key="2">
    <citation type="submission" date="2025-09" db="UniProtKB">
        <authorList>
            <consortium name="Ensembl"/>
        </authorList>
    </citation>
    <scope>IDENTIFICATION</scope>
</reference>
<dbReference type="Gene3D" id="3.40.50.720">
    <property type="entry name" value="NAD(P)-binding Rossmann-like Domain"/>
    <property type="match status" value="1"/>
</dbReference>
<name>A0A672PAS6_SINGR</name>
<dbReference type="InterPro" id="IPR002347">
    <property type="entry name" value="SDR_fam"/>
</dbReference>
<dbReference type="AlphaFoldDB" id="A0A672PAS6"/>
<dbReference type="PANTHER" id="PTHR43544">
    <property type="entry name" value="SHORT-CHAIN DEHYDROGENASE/REDUCTASE"/>
    <property type="match status" value="1"/>
</dbReference>
<dbReference type="SUPFAM" id="SSF51735">
    <property type="entry name" value="NAD(P)-binding Rossmann-fold domains"/>
    <property type="match status" value="1"/>
</dbReference>
<sequence length="255" mass="27530">MAAVKACNILITGANRGLGLETVKQLLENSCQKHIFATCRDPDGPKSEALRELARKHPSVITIICLDVDDPCSIKESAKKVGSLLGNNGLNLLVNNAAIVARGTIHTSRVEDMKNTFNTNVIGPLLIIREYQPYLQTAAKASRTPGMSCNKAAVINISSVAGSMTRNPTFCTGFNTLPFMYAGFNMLTVLAAEELKADEILCMALHPGWVKTELGGEKAPLEPKESVEGMLRVIGSLTEKQHGGFLDYTGETIPW</sequence>
<accession>A0A672PAS6</accession>
<protein>
    <submittedName>
        <fullName evidence="1">C-factor-like</fullName>
    </submittedName>
</protein>
<dbReference type="Proteomes" id="UP000472262">
    <property type="component" value="Unassembled WGS sequence"/>
</dbReference>
<dbReference type="PANTHER" id="PTHR43544:SF33">
    <property type="entry name" value="C-FACTOR"/>
    <property type="match status" value="1"/>
</dbReference>